<gene>
    <name evidence="9" type="ORF">ENO08_03240</name>
</gene>
<dbReference type="PANTHER" id="PTHR43808">
    <property type="entry name" value="ACETYLORNITHINE DEACETYLASE"/>
    <property type="match status" value="1"/>
</dbReference>
<accession>A0A7V2AUE4</accession>
<keyword evidence="7" id="KW-0170">Cobalt</keyword>
<dbReference type="GO" id="GO:0046872">
    <property type="term" value="F:metal ion binding"/>
    <property type="evidence" value="ECO:0007669"/>
    <property type="project" value="UniProtKB-KW"/>
</dbReference>
<evidence type="ECO:0000256" key="1">
    <source>
        <dbReference type="ARBA" id="ARBA00001941"/>
    </source>
</evidence>
<reference evidence="9" key="1">
    <citation type="journal article" date="2020" name="mSystems">
        <title>Genome- and Community-Level Interaction Insights into Carbon Utilization and Element Cycling Functions of Hydrothermarchaeota in Hydrothermal Sediment.</title>
        <authorList>
            <person name="Zhou Z."/>
            <person name="Liu Y."/>
            <person name="Xu W."/>
            <person name="Pan J."/>
            <person name="Luo Z.H."/>
            <person name="Li M."/>
        </authorList>
    </citation>
    <scope>NUCLEOTIDE SEQUENCE [LARGE SCALE GENOMIC DNA]</scope>
    <source>
        <strain evidence="9">SpSt-1233</strain>
    </source>
</reference>
<proteinExistence type="inferred from homology"/>
<dbReference type="SUPFAM" id="SSF53187">
    <property type="entry name" value="Zn-dependent exopeptidases"/>
    <property type="match status" value="1"/>
</dbReference>
<evidence type="ECO:0000256" key="4">
    <source>
        <dbReference type="ARBA" id="ARBA00022723"/>
    </source>
</evidence>
<evidence type="ECO:0000256" key="3">
    <source>
        <dbReference type="ARBA" id="ARBA00006247"/>
    </source>
</evidence>
<evidence type="ECO:0000256" key="2">
    <source>
        <dbReference type="ARBA" id="ARBA00001947"/>
    </source>
</evidence>
<dbReference type="NCBIfam" id="NF010589">
    <property type="entry name" value="PRK13983.1"/>
    <property type="match status" value="1"/>
</dbReference>
<dbReference type="InterPro" id="IPR011650">
    <property type="entry name" value="Peptidase_M20_dimer"/>
</dbReference>
<dbReference type="Proteomes" id="UP000886069">
    <property type="component" value="Unassembled WGS sequence"/>
</dbReference>
<dbReference type="NCBIfam" id="TIGR01910">
    <property type="entry name" value="DapE-ArgE"/>
    <property type="match status" value="1"/>
</dbReference>
<keyword evidence="4" id="KW-0479">Metal-binding</keyword>
<protein>
    <submittedName>
        <fullName evidence="9">M20 family metallo-hydrolase</fullName>
    </submittedName>
</protein>
<dbReference type="Pfam" id="PF01546">
    <property type="entry name" value="Peptidase_M20"/>
    <property type="match status" value="1"/>
</dbReference>
<dbReference type="GO" id="GO:0016787">
    <property type="term" value="F:hydrolase activity"/>
    <property type="evidence" value="ECO:0007669"/>
    <property type="project" value="UniProtKB-KW"/>
</dbReference>
<evidence type="ECO:0000256" key="5">
    <source>
        <dbReference type="ARBA" id="ARBA00022801"/>
    </source>
</evidence>
<evidence type="ECO:0000313" key="9">
    <source>
        <dbReference type="EMBL" id="HER43453.1"/>
    </source>
</evidence>
<comment type="cofactor">
    <cofactor evidence="1">
        <name>Co(2+)</name>
        <dbReference type="ChEBI" id="CHEBI:48828"/>
    </cofactor>
</comment>
<name>A0A7V2AUE4_UNCEI</name>
<dbReference type="Gene3D" id="3.30.70.360">
    <property type="match status" value="1"/>
</dbReference>
<dbReference type="Gene3D" id="3.40.630.10">
    <property type="entry name" value="Zn peptidases"/>
    <property type="match status" value="2"/>
</dbReference>
<comment type="caution">
    <text evidence="9">The sequence shown here is derived from an EMBL/GenBank/DDBJ whole genome shotgun (WGS) entry which is preliminary data.</text>
</comment>
<dbReference type="SUPFAM" id="SSF55031">
    <property type="entry name" value="Bacterial exopeptidase dimerisation domain"/>
    <property type="match status" value="1"/>
</dbReference>
<sequence length="412" mass="45540">MNADLMKKVYDKIEGYREEMVDLQSKMTAIPALGPTNDGEGEEKKALFIKEWMEREIGFDTLERHDSPDDRVPSGSRPNIIAIVKGASDEKRIWVMAHTDIVPPGELSLWDGDPYTVRVEDGKIYGRGVEDNQHGIVTPLFALKALKELGLTPAFDIGLAFVADEETGSEHGIQYLLEHHDIFGKQDLIIVPDAGVPDGSMIEVAEKSIYWLKVETKGKQCHASTPAQGINAHKAAAHLVTRIGKLYEIFGQKNEVFDPPISTFEPTKKENNVPNINTIPGDDVFYVDMRVLPEIKLAAVHEAIAGMAKEVEKEFGVKIQLSSPQREEAAPATPTDAPVVISLSRAIKEVYGVEARPMGIGGGTVAAFFRRKGYHAVVWSKIDELAHQPNEYTHIDNMVGDAKVFANLFMQD</sequence>
<dbReference type="Pfam" id="PF07687">
    <property type="entry name" value="M20_dimer"/>
    <property type="match status" value="1"/>
</dbReference>
<dbReference type="InterPro" id="IPR010182">
    <property type="entry name" value="ArgE/DapE"/>
</dbReference>
<dbReference type="InterPro" id="IPR002933">
    <property type="entry name" value="Peptidase_M20"/>
</dbReference>
<comment type="cofactor">
    <cofactor evidence="2">
        <name>Zn(2+)</name>
        <dbReference type="ChEBI" id="CHEBI:29105"/>
    </cofactor>
</comment>
<dbReference type="EMBL" id="DSEC01000231">
    <property type="protein sequence ID" value="HER43453.1"/>
    <property type="molecule type" value="Genomic_DNA"/>
</dbReference>
<keyword evidence="5" id="KW-0378">Hydrolase</keyword>
<feature type="domain" description="Peptidase M20 dimerisation" evidence="8">
    <location>
        <begin position="205"/>
        <end position="314"/>
    </location>
</feature>
<evidence type="ECO:0000256" key="6">
    <source>
        <dbReference type="ARBA" id="ARBA00022833"/>
    </source>
</evidence>
<keyword evidence="6" id="KW-0862">Zinc</keyword>
<evidence type="ECO:0000256" key="7">
    <source>
        <dbReference type="ARBA" id="ARBA00023285"/>
    </source>
</evidence>
<dbReference type="InterPro" id="IPR050072">
    <property type="entry name" value="Peptidase_M20A"/>
</dbReference>
<evidence type="ECO:0000259" key="8">
    <source>
        <dbReference type="Pfam" id="PF07687"/>
    </source>
</evidence>
<comment type="similarity">
    <text evidence="3">Belongs to the peptidase M20A family.</text>
</comment>
<dbReference type="InterPro" id="IPR036264">
    <property type="entry name" value="Bact_exopeptidase_dim_dom"/>
</dbReference>
<dbReference type="AlphaFoldDB" id="A0A7V2AUE4"/>
<dbReference type="PANTHER" id="PTHR43808:SF32">
    <property type="entry name" value="ARGE_DAPE-RELATED DEACYLASE"/>
    <property type="match status" value="1"/>
</dbReference>
<organism evidence="9">
    <name type="scientific">Eiseniibacteriota bacterium</name>
    <dbReference type="NCBI Taxonomy" id="2212470"/>
    <lineage>
        <taxon>Bacteria</taxon>
        <taxon>Candidatus Eiseniibacteriota</taxon>
    </lineage>
</organism>